<protein>
    <recommendedName>
        <fullName evidence="8">Peptidase C-terminal archaeal/bacterial domain-containing protein</fullName>
    </recommendedName>
</protein>
<dbReference type="GO" id="GO:0004222">
    <property type="term" value="F:metalloendopeptidase activity"/>
    <property type="evidence" value="ECO:0007669"/>
    <property type="project" value="TreeGrafter"/>
</dbReference>
<dbReference type="Gene3D" id="2.60.120.380">
    <property type="match status" value="2"/>
</dbReference>
<dbReference type="PATRIC" id="fig|1254432.3.peg.5935"/>
<name>S4Y423_SORCE</name>
<proteinExistence type="predicted"/>
<dbReference type="GO" id="GO:0005615">
    <property type="term" value="C:extracellular space"/>
    <property type="evidence" value="ECO:0007669"/>
    <property type="project" value="TreeGrafter"/>
</dbReference>
<gene>
    <name evidence="6" type="ORF">SCE1572_26215</name>
</gene>
<feature type="chain" id="PRO_5004526026" description="Peptidase C-terminal archaeal/bacterial domain-containing protein" evidence="5">
    <location>
        <begin position="18"/>
        <end position="566"/>
    </location>
</feature>
<organism evidence="6 7">
    <name type="scientific">Sorangium cellulosum So0157-2</name>
    <dbReference type="NCBI Taxonomy" id="1254432"/>
    <lineage>
        <taxon>Bacteria</taxon>
        <taxon>Pseudomonadati</taxon>
        <taxon>Myxococcota</taxon>
        <taxon>Polyangia</taxon>
        <taxon>Polyangiales</taxon>
        <taxon>Polyangiaceae</taxon>
        <taxon>Sorangium</taxon>
    </lineage>
</organism>
<dbReference type="GO" id="GO:0006508">
    <property type="term" value="P:proteolysis"/>
    <property type="evidence" value="ECO:0007669"/>
    <property type="project" value="TreeGrafter"/>
</dbReference>
<dbReference type="PANTHER" id="PTHR46130:SF3">
    <property type="entry name" value="CHROMOSOME UNDETERMINED SCAFFOLD_33, WHOLE GENOME SHOTGUN SEQUENCE"/>
    <property type="match status" value="1"/>
</dbReference>
<evidence type="ECO:0000313" key="7">
    <source>
        <dbReference type="Proteomes" id="UP000014803"/>
    </source>
</evidence>
<evidence type="ECO:0000256" key="5">
    <source>
        <dbReference type="SAM" id="SignalP"/>
    </source>
</evidence>
<evidence type="ECO:0000256" key="3">
    <source>
        <dbReference type="ARBA" id="ARBA00023157"/>
    </source>
</evidence>
<dbReference type="Pfam" id="PF13948">
    <property type="entry name" value="DUF4215"/>
    <property type="match status" value="2"/>
</dbReference>
<dbReference type="STRING" id="1254432.SCE1572_26215"/>
<evidence type="ECO:0008006" key="8">
    <source>
        <dbReference type="Google" id="ProtNLM"/>
    </source>
</evidence>
<sequence length="566" mass="56046">MSRRIATIALLSAAALAAACGADDDNRPRPPSPSGGAGAAGGAGGSGGGDGGRGGGACGDGVAAPDEACDGADLGGATCESLGFDGGELRCSPECTADTSGCTGVEVCQDGRDNDGDGSADCADPECEAACADLCAAPVALSDPALVTGDTSGHAAVEGGCAAGAPGVAYTFTATATGFLDVVLTSETDAALMAVLRGDCASAGTQLACGVASAGAGIENRLTIPVSEGDAFHVIVTSASADQAGAFELAVRSRVPACGDRIQDPDEACDDGNDEPGDGCSDECRLEATEVEPNGTIATANPYEDPFFASIDPPGDEDVVRVTVPTGPTALVVETGDITSSDCLEGRLDTIVEILDESGALIVRRDSGGVGHCARAVAPALPAGDYYVRVTARVGPEQRAPYGLLVTLVPEVCGDGDTTAGEQCDDGNTTAGDGCSAACRFELHEAEPNDAPAQANAHAAPWLAEISPAGDVDVVAVNVPGPSSTLIATVSDNGTEACATNRLDSFVEILGGGGADVLASDDDSGAGYCSSASVTDLPAGTYHVRVRAADLVPDATFFYRLNVTIL</sequence>
<evidence type="ECO:0000256" key="1">
    <source>
        <dbReference type="ARBA" id="ARBA00022729"/>
    </source>
</evidence>
<dbReference type="PANTHER" id="PTHR46130">
    <property type="entry name" value="LAMGL DOMAIN-CONTAINING PROTEIN"/>
    <property type="match status" value="1"/>
</dbReference>
<dbReference type="eggNOG" id="COG4935">
    <property type="taxonomic scope" value="Bacteria"/>
</dbReference>
<feature type="signal peptide" evidence="5">
    <location>
        <begin position="1"/>
        <end position="17"/>
    </location>
</feature>
<feature type="region of interest" description="Disordered" evidence="4">
    <location>
        <begin position="21"/>
        <end position="54"/>
    </location>
</feature>
<feature type="compositionally biased region" description="Gly residues" evidence="4">
    <location>
        <begin position="35"/>
        <end position="54"/>
    </location>
</feature>
<keyword evidence="1 5" id="KW-0732">Signal</keyword>
<reference evidence="6 7" key="1">
    <citation type="journal article" date="2013" name="Sci. Rep.">
        <title>Extraordinary expansion of a Sorangium cellulosum genome from an alkaline milieu.</title>
        <authorList>
            <person name="Han K."/>
            <person name="Li Z.F."/>
            <person name="Peng R."/>
            <person name="Zhu L.P."/>
            <person name="Zhou T."/>
            <person name="Wang L.G."/>
            <person name="Li S.G."/>
            <person name="Zhang X.B."/>
            <person name="Hu W."/>
            <person name="Wu Z.H."/>
            <person name="Qin N."/>
            <person name="Li Y.Z."/>
        </authorList>
    </citation>
    <scope>NUCLEOTIDE SEQUENCE [LARGE SCALE GENOMIC DNA]</scope>
    <source>
        <strain evidence="6 7">So0157-2</strain>
    </source>
</reference>
<evidence type="ECO:0000313" key="6">
    <source>
        <dbReference type="EMBL" id="AGP37663.1"/>
    </source>
</evidence>
<keyword evidence="2" id="KW-0677">Repeat</keyword>
<dbReference type="EMBL" id="CP003969">
    <property type="protein sequence ID" value="AGP37663.1"/>
    <property type="molecule type" value="Genomic_DNA"/>
</dbReference>
<dbReference type="RefSeq" id="WP_020737161.1">
    <property type="nucleotide sequence ID" value="NC_021658.1"/>
</dbReference>
<evidence type="ECO:0000256" key="4">
    <source>
        <dbReference type="SAM" id="MobiDB-lite"/>
    </source>
</evidence>
<dbReference type="PROSITE" id="PS51257">
    <property type="entry name" value="PROKAR_LIPOPROTEIN"/>
    <property type="match status" value="1"/>
</dbReference>
<dbReference type="KEGG" id="scu:SCE1572_26215"/>
<dbReference type="InterPro" id="IPR011936">
    <property type="entry name" value="Myxo_disulph_rpt"/>
</dbReference>
<dbReference type="InterPro" id="IPR043543">
    <property type="entry name" value="PAPPA/PAPPA2"/>
</dbReference>
<accession>S4Y423</accession>
<dbReference type="HOGENOM" id="CLU_481367_0_0_7"/>
<dbReference type="NCBIfam" id="TIGR02232">
    <property type="entry name" value="myxo_disulf_rpt"/>
    <property type="match status" value="2"/>
</dbReference>
<evidence type="ECO:0000256" key="2">
    <source>
        <dbReference type="ARBA" id="ARBA00022737"/>
    </source>
</evidence>
<dbReference type="Proteomes" id="UP000014803">
    <property type="component" value="Chromosome"/>
</dbReference>
<keyword evidence="3" id="KW-1015">Disulfide bond</keyword>
<dbReference type="AlphaFoldDB" id="S4Y423"/>
<dbReference type="GO" id="GO:0007166">
    <property type="term" value="P:cell surface receptor signaling pathway"/>
    <property type="evidence" value="ECO:0007669"/>
    <property type="project" value="TreeGrafter"/>
</dbReference>